<proteinExistence type="predicted"/>
<reference evidence="3" key="1">
    <citation type="journal article" date="2023" name="Mol. Phylogenet. Evol.">
        <title>Genome-scale phylogeny and comparative genomics of the fungal order Sordariales.</title>
        <authorList>
            <person name="Hensen N."/>
            <person name="Bonometti L."/>
            <person name="Westerberg I."/>
            <person name="Brannstrom I.O."/>
            <person name="Guillou S."/>
            <person name="Cros-Aarteil S."/>
            <person name="Calhoun S."/>
            <person name="Haridas S."/>
            <person name="Kuo A."/>
            <person name="Mondo S."/>
            <person name="Pangilinan J."/>
            <person name="Riley R."/>
            <person name="LaButti K."/>
            <person name="Andreopoulos B."/>
            <person name="Lipzen A."/>
            <person name="Chen C."/>
            <person name="Yan M."/>
            <person name="Daum C."/>
            <person name="Ng V."/>
            <person name="Clum A."/>
            <person name="Steindorff A."/>
            <person name="Ohm R.A."/>
            <person name="Martin F."/>
            <person name="Silar P."/>
            <person name="Natvig D.O."/>
            <person name="Lalanne C."/>
            <person name="Gautier V."/>
            <person name="Ament-Velasquez S.L."/>
            <person name="Kruys A."/>
            <person name="Hutchinson M.I."/>
            <person name="Powell A.J."/>
            <person name="Barry K."/>
            <person name="Miller A.N."/>
            <person name="Grigoriev I.V."/>
            <person name="Debuchy R."/>
            <person name="Gladieux P."/>
            <person name="Hiltunen Thoren M."/>
            <person name="Johannesson H."/>
        </authorList>
    </citation>
    <scope>NUCLEOTIDE SEQUENCE</scope>
    <source>
        <strain evidence="3">CBS 118394</strain>
    </source>
</reference>
<dbReference type="InterPro" id="IPR050164">
    <property type="entry name" value="Peptidase_C19"/>
</dbReference>
<evidence type="ECO:0000259" key="2">
    <source>
        <dbReference type="PROSITE" id="PS50235"/>
    </source>
</evidence>
<keyword evidence="4" id="KW-1185">Reference proteome</keyword>
<dbReference type="GO" id="GO:0016579">
    <property type="term" value="P:protein deubiquitination"/>
    <property type="evidence" value="ECO:0007669"/>
    <property type="project" value="InterPro"/>
</dbReference>
<dbReference type="GO" id="GO:0005829">
    <property type="term" value="C:cytosol"/>
    <property type="evidence" value="ECO:0007669"/>
    <property type="project" value="TreeGrafter"/>
</dbReference>
<feature type="compositionally biased region" description="Low complexity" evidence="1">
    <location>
        <begin position="126"/>
        <end position="139"/>
    </location>
</feature>
<gene>
    <name evidence="3" type="ORF">B0H66DRAFT_483418</name>
</gene>
<name>A0AAE0HW41_9PEZI</name>
<dbReference type="GO" id="GO:0004843">
    <property type="term" value="F:cysteine-type deubiquitinase activity"/>
    <property type="evidence" value="ECO:0007669"/>
    <property type="project" value="InterPro"/>
</dbReference>
<dbReference type="Gene3D" id="3.90.70.10">
    <property type="entry name" value="Cysteine proteinases"/>
    <property type="match status" value="1"/>
</dbReference>
<evidence type="ECO:0000313" key="3">
    <source>
        <dbReference type="EMBL" id="KAK3313841.1"/>
    </source>
</evidence>
<dbReference type="GO" id="GO:0005634">
    <property type="term" value="C:nucleus"/>
    <property type="evidence" value="ECO:0007669"/>
    <property type="project" value="TreeGrafter"/>
</dbReference>
<reference evidence="3" key="2">
    <citation type="submission" date="2023-06" db="EMBL/GenBank/DDBJ databases">
        <authorList>
            <consortium name="Lawrence Berkeley National Laboratory"/>
            <person name="Haridas S."/>
            <person name="Hensen N."/>
            <person name="Bonometti L."/>
            <person name="Westerberg I."/>
            <person name="Brannstrom I.O."/>
            <person name="Guillou S."/>
            <person name="Cros-Aarteil S."/>
            <person name="Calhoun S."/>
            <person name="Kuo A."/>
            <person name="Mondo S."/>
            <person name="Pangilinan J."/>
            <person name="Riley R."/>
            <person name="Labutti K."/>
            <person name="Andreopoulos B."/>
            <person name="Lipzen A."/>
            <person name="Chen C."/>
            <person name="Yanf M."/>
            <person name="Daum C."/>
            <person name="Ng V."/>
            <person name="Clum A."/>
            <person name="Steindorff A."/>
            <person name="Ohm R."/>
            <person name="Martin F."/>
            <person name="Silar P."/>
            <person name="Natvig D."/>
            <person name="Lalanne C."/>
            <person name="Gautier V."/>
            <person name="Ament-Velasquez S.L."/>
            <person name="Kruys A."/>
            <person name="Hutchinson M.I."/>
            <person name="Powell A.J."/>
            <person name="Barry K."/>
            <person name="Miller A.N."/>
            <person name="Grigoriev I.V."/>
            <person name="Debuchy R."/>
            <person name="Gladieux P."/>
            <person name="Thoren M.H."/>
            <person name="Johannesson H."/>
        </authorList>
    </citation>
    <scope>NUCLEOTIDE SEQUENCE</scope>
    <source>
        <strain evidence="3">CBS 118394</strain>
    </source>
</reference>
<dbReference type="FunFam" id="3.90.70.10:FF:000136">
    <property type="entry name" value="Ubiquitin C-terminal hydrolase, putative"/>
    <property type="match status" value="1"/>
</dbReference>
<comment type="caution">
    <text evidence="3">The sequence shown here is derived from an EMBL/GenBank/DDBJ whole genome shotgun (WGS) entry which is preliminary data.</text>
</comment>
<dbReference type="PANTHER" id="PTHR24006:SF827">
    <property type="entry name" value="UBIQUITIN CARBOXYL-TERMINAL HYDROLASE 34"/>
    <property type="match status" value="1"/>
</dbReference>
<dbReference type="InterPro" id="IPR001394">
    <property type="entry name" value="Peptidase_C19_UCH"/>
</dbReference>
<dbReference type="CDD" id="cd02659">
    <property type="entry name" value="peptidase_C19C"/>
    <property type="match status" value="1"/>
</dbReference>
<dbReference type="PROSITE" id="PS00973">
    <property type="entry name" value="USP_2"/>
    <property type="match status" value="1"/>
</dbReference>
<dbReference type="PANTHER" id="PTHR24006">
    <property type="entry name" value="UBIQUITIN CARBOXYL-TERMINAL HYDROLASE"/>
    <property type="match status" value="1"/>
</dbReference>
<accession>A0AAE0HW41</accession>
<dbReference type="Pfam" id="PF12030">
    <property type="entry name" value="DUF3517"/>
    <property type="match status" value="1"/>
</dbReference>
<dbReference type="PROSITE" id="PS50235">
    <property type="entry name" value="USP_3"/>
    <property type="match status" value="1"/>
</dbReference>
<evidence type="ECO:0000313" key="4">
    <source>
        <dbReference type="Proteomes" id="UP001283341"/>
    </source>
</evidence>
<organism evidence="3 4">
    <name type="scientific">Apodospora peruviana</name>
    <dbReference type="NCBI Taxonomy" id="516989"/>
    <lineage>
        <taxon>Eukaryota</taxon>
        <taxon>Fungi</taxon>
        <taxon>Dikarya</taxon>
        <taxon>Ascomycota</taxon>
        <taxon>Pezizomycotina</taxon>
        <taxon>Sordariomycetes</taxon>
        <taxon>Sordariomycetidae</taxon>
        <taxon>Sordariales</taxon>
        <taxon>Lasiosphaeriaceae</taxon>
        <taxon>Apodospora</taxon>
    </lineage>
</organism>
<feature type="compositionally biased region" description="Polar residues" evidence="1">
    <location>
        <begin position="104"/>
        <end position="115"/>
    </location>
</feature>
<dbReference type="SUPFAM" id="SSF54001">
    <property type="entry name" value="Cysteine proteinases"/>
    <property type="match status" value="1"/>
</dbReference>
<feature type="domain" description="USP" evidence="2">
    <location>
        <begin position="1626"/>
        <end position="1954"/>
    </location>
</feature>
<dbReference type="Pfam" id="PF00443">
    <property type="entry name" value="UCH"/>
    <property type="match status" value="1"/>
</dbReference>
<protein>
    <recommendedName>
        <fullName evidence="2">USP domain-containing protein</fullName>
    </recommendedName>
</protein>
<dbReference type="InterPro" id="IPR028889">
    <property type="entry name" value="USP"/>
</dbReference>
<dbReference type="InterPro" id="IPR018200">
    <property type="entry name" value="USP_CS"/>
</dbReference>
<feature type="region of interest" description="Disordered" evidence="1">
    <location>
        <begin position="1"/>
        <end position="139"/>
    </location>
</feature>
<dbReference type="InterPro" id="IPR038765">
    <property type="entry name" value="Papain-like_cys_pep_sf"/>
</dbReference>
<dbReference type="Proteomes" id="UP001283341">
    <property type="component" value="Unassembled WGS sequence"/>
</dbReference>
<dbReference type="InterPro" id="IPR021905">
    <property type="entry name" value="DUF3517"/>
</dbReference>
<evidence type="ECO:0000256" key="1">
    <source>
        <dbReference type="SAM" id="MobiDB-lite"/>
    </source>
</evidence>
<dbReference type="EMBL" id="JAUEDM010000007">
    <property type="protein sequence ID" value="KAK3313841.1"/>
    <property type="molecule type" value="Genomic_DNA"/>
</dbReference>
<sequence>MAQPSEADDSRERAVSSEPCSTRPNPFDDSDISSRKRRRTSASGASRSRSVETVESPPAVDEGPKASNDSASAMKIDKVDRTIPTTPEQQPLDLDLHPQPPSGPRSSRVTINVRTPSRPLDPIPSSPSTSGSPTPASEPFAFVDDVKISVEESETDMSRQDTVLDTSVSVNSDGSSPPVEIVSVQPDEDVEFGAGEPELTILESLPRSLIHDPSGDFPFRETAETSLDIVNRLTPYLVTHASVSRDIADWIDNYLLFVEGAPYRKIADSYLEHRETWQSLPDLVLFMINRKLPYPQVTRHEIFRFYKAFARLAAFFIELDFKSLQFSTDQSRLPDLASPFYVQALGLLTRGDESTFHASAQFNANVDDDWSYATEVAEILESFQSYHGNAQGGSLTYLTQLALLDSELVSRFPKLTDQLAYLSVLASNVVQYNAQKLHSPNSPGVQHARDRVLQGYGFYTTMATVLENIVEKHVNHLSYEGASHLLNALTEIYQACLAADHIVPSEVIRDHRQVHPAIPPNNIPDAMSYLWKFKIHARLIMSSQMQLRVMAATAMCIDLVAIHRRFSEQSEEPSPPFLTCIAEYLLRSGLVGYILSPKCHPEVTIESSNIIGFLLVSRTYRPEHTDLLWRTVTSTQDPRISDALIKMTIRITHLLQPDDLMYLCEKLETVPVESFGPSMREFCAEIFRHLIPKLEPYDRQIAGSAPYDLCIRLIRQSSVFGSQSPIAYPDIHQFATHKFKELLAPGMTAEGRRKIYFDCLSDIAQKTPSTIGSLWVLCLVSRIHAAAREVQVAREVQILTSDYNLTTLLIEELEAAIPAARSAGYPSVLSGHQNAPRRDLLSGVLNYEPSTIPKNLGPKLWHLLVGPGAACREDRDVAWQLLINSLKRPHGNNPFASTCFSEYLPTLAPECFCQGTHDFVREALLPLVNDSNSIILDDEENPNNTGIEQMWRMALTAPEGTIERHAIGTLVNDIYLESRSILSFPHYRARKVHLSLIHRCLQQLSSAAERLRSFGDGTANGNDEMMAIVATDQQVSEQNLLFIRSLSILREFHRLHQAKGHFSAPDLRQVILETSKDVEGESAELKFQSFDGDLQTDIKPLNIGRRNTAASLFASLREATGFENYRIYYKGRPFVPQENEICKSLDDLQIHNGILLVKRESEVPSSPTRVPPGASRIEVEILGHFEELWEYLSMEEKLAQEIYSFLIKLPVDENTIEAIENPSTSYKTIFALGQPYKSLYAVHALREHLLNQRCKFSDNPRAQEDGTEDLRFPYTASLERIMSLLVSAISDPEIITQCPSVELQIELGSALLTCLMSLLQDSTLPTSTAALLDARLLDRLLNIISASLSADTSDGNATHTTLCLEIILEACARSSDFMSAFCVHTGIPRLLEDLLLRDPRAQVRINTALLILDRIRANHPSAPADTATVKFREFFWPLVSGMVGSAIRNASQSIEQLDLCFKMFQILRVAQPQILDIPQLLRNWGNLLLSYTTFEDLTQPDRIDRGAHALIRLLHTILCSEQYPAHREMLPITDVARKIFWKHLFPPFTKDSGTEPSRPILSSDSRMLLIQIIGSLVEDDPTQILRLLEDLDELVPVFPEEEDFYAYELPQQFERAKAIRASCGYAGLKNLSNTCYLNSLFTQLFMNTGFRGFMLNAEVQDRIYPQGLLFNTQKLFAFMQGTVRRSMTPEDVVGCIKTYEDTQIDIHNQMDVDEFYNLLFDRWEGQLLSSEEKRQFRSFYGGQLVQQVSSKECEHISERLEPFSAIQCDIKGKNSLEESLQAYVDGEIMEGDNKYKCSTCDRHVDAVKRACLKDIPDNLIFHLKRFDFNLRSLQRNKINDYFAFPTTIDMRPYTIEHLSNPTEEVPKDMFELVGVIVHSGTSESGHYYSYVRERPSDSDTPVWVEFNDENVSSWDPAHMENSCFGGPDYRAHFENTGVSYDKTYSAYMLFYQRSTSLAKEQDLLKKSGCTSPLRMEVSQELAQFIRDENESLLRRHCLYDQYQIQFVNLALYHTRSLNQEKCTSDHMMENLAITMAVSHLDQVASRTKDIPDFFNLLKRITSMCQNCVRCSFAVFEYFNRYTDALRMLIQRNFDAEVRQGAVGLMIRVLHVIRARARDQYGLQPPDGTDDDDEDDYETPTPVMTSMMRIFRILWDNFHMNLRSWPEVFDFMLCFVKMGRAETATFLQQPFFKNLLWIIYADPALELPPQFARMIGTITRRVAARQPSYEAIIDLLDILLRSMEFLTTDRGDMTGLDSPEQRLDHNPNLNRPFYFTKAEIKILQMEWSRGGVGIFVEKLIAINQNHSGTYSIVSHLMKYNRTMEERVYRTLRGAITGQMVQHSNIPYLRVAAHVFCRTSSRPELINNLIRYICQQCMLLQNGEGKAFLDFQKDVFDAPREGSGEDPEYVILTGLDNIPDWAPGLLGYFDSTVSSDTESFLQEKIFKFSPSPAFEDTERGRRRAQKLVDTARALGLRCLEYLGDNFVNGRGDVSTRLVAGLQRVIKECSKYFNLKDPALDEGAREFNRLCQMTLEPLRKIVVEDVEEDGSGMFHSDSSSVASSNTAC</sequence>